<comment type="caution">
    <text evidence="1">The sequence shown here is derived from an EMBL/GenBank/DDBJ whole genome shotgun (WGS) entry which is preliminary data.</text>
</comment>
<dbReference type="PROSITE" id="PS51257">
    <property type="entry name" value="PROKAR_LIPOPROTEIN"/>
    <property type="match status" value="1"/>
</dbReference>
<gene>
    <name evidence="1" type="ORF">APR42_09855</name>
</gene>
<name>A0A0Q9ZG94_9FLAO</name>
<accession>A0A0Q9ZG94</accession>
<dbReference type="AlphaFoldDB" id="A0A0Q9ZG94"/>
<keyword evidence="2" id="KW-1185">Reference proteome</keyword>
<dbReference type="OrthoDB" id="1093345at2"/>
<evidence type="ECO:0000313" key="1">
    <source>
        <dbReference type="EMBL" id="KRG28036.1"/>
    </source>
</evidence>
<organism evidence="1 2">
    <name type="scientific">Salegentibacter mishustinae</name>
    <dbReference type="NCBI Taxonomy" id="270918"/>
    <lineage>
        <taxon>Bacteria</taxon>
        <taxon>Pseudomonadati</taxon>
        <taxon>Bacteroidota</taxon>
        <taxon>Flavobacteriia</taxon>
        <taxon>Flavobacteriales</taxon>
        <taxon>Flavobacteriaceae</taxon>
        <taxon>Salegentibacter</taxon>
    </lineage>
</organism>
<dbReference type="STRING" id="270918.APR42_09855"/>
<evidence type="ECO:0000313" key="2">
    <source>
        <dbReference type="Proteomes" id="UP000051643"/>
    </source>
</evidence>
<protein>
    <submittedName>
        <fullName evidence="1">Uncharacterized protein</fullName>
    </submittedName>
</protein>
<sequence>MKKSLFTFLSILLLFSCQNGEKVKNLSDFIPNDAALIIQTSNLKQFQQDLKALPFLKENSLSAKSSIQNDMGFLKYADSLTESIISISVSKKSKFTYTIISKQQPNFQLDSIQNKSIENIKAEGLNYQKLSLEGNEFFISEGNIPFIISNSDTQLRQILKKENLLKNEGFEKAYKAIAPKKTSLIINHARLENFQQSLFPNLDLENVKNYADWSAVDLEFSKSGVSFNGLSIPSNEKNLHKILAKAGTVSIEFAKIVPENSDGFAALGYQNPETFLQNLKDFKQDSIQKPGDRIILNTQEAGIIPAEENSLFVIKTLITTEATDLISGFANLEENYRDFPIYKVTQPDVFNELFSPFFNPKSTDFAAAIDQYIVFTDNIPQLRELIADYVNKNTLANQVYYKDSEKNLAQESSLLIAGKTAQLKNKLAEAVSKEFSAEMENLNFGKHKLAILQLVEEDDFAHIHGSFESQNEQNTSNNKTEEMLSVNLEAELLTEPVLVKNHLNNQMDIAVQDINNTLYLISNKGTIFWKKKLKGQILGKIKQVDLFKNGKFQLAFATPYSIEVLDRNGNTVKPFPLKFKDEITQALSLFDYDNNRKYRFLVTQKDEVFMYDKNGKSVKGFDFRKTNSEILIAPKHLRITNKDYIVFPEKSGKLNILSRQGEHRVKVKESIDFSENEWYEFENDFVSTNAEGNLVKVTQNGSVNIEKTDFSENHSIVARPNLLVSLSENILKIKGKEISLDYGLYTAPEIFYVNNKYYISLTDLQTRKVFVFDSNAELLTGFPVYGTSGINLDNADIDQRPEFVVKGGDKEILMYKL</sequence>
<reference evidence="1" key="1">
    <citation type="submission" date="2015-10" db="EMBL/GenBank/DDBJ databases">
        <title>Draft genome sequence of Salegentibacter mishustinae KCTC 12263.</title>
        <authorList>
            <person name="Lin W."/>
            <person name="Zheng Q."/>
        </authorList>
    </citation>
    <scope>NUCLEOTIDE SEQUENCE [LARGE SCALE GENOMIC DNA]</scope>
    <source>
        <strain evidence="1">KCTC 12263</strain>
    </source>
</reference>
<dbReference type="Proteomes" id="UP000051643">
    <property type="component" value="Unassembled WGS sequence"/>
</dbReference>
<dbReference type="EMBL" id="LKTP01000034">
    <property type="protein sequence ID" value="KRG28036.1"/>
    <property type="molecule type" value="Genomic_DNA"/>
</dbReference>
<proteinExistence type="predicted"/>
<dbReference type="RefSeq" id="WP_057482708.1">
    <property type="nucleotide sequence ID" value="NZ_BMWR01000004.1"/>
</dbReference>